<evidence type="ECO:0000313" key="4">
    <source>
        <dbReference type="Proteomes" id="UP000266841"/>
    </source>
</evidence>
<organism evidence="3 4">
    <name type="scientific">Thalassiosira oceanica</name>
    <name type="common">Marine diatom</name>
    <dbReference type="NCBI Taxonomy" id="159749"/>
    <lineage>
        <taxon>Eukaryota</taxon>
        <taxon>Sar</taxon>
        <taxon>Stramenopiles</taxon>
        <taxon>Ochrophyta</taxon>
        <taxon>Bacillariophyta</taxon>
        <taxon>Coscinodiscophyceae</taxon>
        <taxon>Thalassiosirophycidae</taxon>
        <taxon>Thalassiosirales</taxon>
        <taxon>Thalassiosiraceae</taxon>
        <taxon>Thalassiosira</taxon>
    </lineage>
</organism>
<name>K0TCD9_THAOC</name>
<keyword evidence="4" id="KW-1185">Reference proteome</keyword>
<reference evidence="3 4" key="1">
    <citation type="journal article" date="2012" name="Genome Biol.">
        <title>Genome and low-iron response of an oceanic diatom adapted to chronic iron limitation.</title>
        <authorList>
            <person name="Lommer M."/>
            <person name="Specht M."/>
            <person name="Roy A.S."/>
            <person name="Kraemer L."/>
            <person name="Andreson R."/>
            <person name="Gutowska M.A."/>
            <person name="Wolf J."/>
            <person name="Bergner S.V."/>
            <person name="Schilhabel M.B."/>
            <person name="Klostermeier U.C."/>
            <person name="Beiko R.G."/>
            <person name="Rosenstiel P."/>
            <person name="Hippler M."/>
            <person name="Laroche J."/>
        </authorList>
    </citation>
    <scope>NUCLEOTIDE SEQUENCE [LARGE SCALE GENOMIC DNA]</scope>
    <source>
        <strain evidence="3 4">CCMP1005</strain>
    </source>
</reference>
<feature type="region of interest" description="Disordered" evidence="2">
    <location>
        <begin position="23"/>
        <end position="69"/>
    </location>
</feature>
<evidence type="ECO:0000256" key="2">
    <source>
        <dbReference type="SAM" id="MobiDB-lite"/>
    </source>
</evidence>
<feature type="coiled-coil region" evidence="1">
    <location>
        <begin position="106"/>
        <end position="140"/>
    </location>
</feature>
<comment type="caution">
    <text evidence="3">The sequence shown here is derived from an EMBL/GenBank/DDBJ whole genome shotgun (WGS) entry which is preliminary data.</text>
</comment>
<dbReference type="Proteomes" id="UP000266841">
    <property type="component" value="Unassembled WGS sequence"/>
</dbReference>
<proteinExistence type="predicted"/>
<sequence length="147" mass="15984">MWNNISSLAQRASDGLRDIETQINQSLGADSQADDAGGDDIINAGSQHSASPSSEGWEKCSDPDLDKDRAQEMSFVDLKSADISSIADVENRSEVVRRDGSQSIDLATALKMIKSLERQNANLKQKLEDVEAENAKLKTTLLGEKPH</sequence>
<accession>K0TCD9</accession>
<gene>
    <name evidence="3" type="ORF">THAOC_10721</name>
</gene>
<evidence type="ECO:0000313" key="3">
    <source>
        <dbReference type="EMBL" id="EJK68132.1"/>
    </source>
</evidence>
<dbReference type="AlphaFoldDB" id="K0TCD9"/>
<feature type="compositionally biased region" description="Basic and acidic residues" evidence="2">
    <location>
        <begin position="56"/>
        <end position="69"/>
    </location>
</feature>
<dbReference type="EMBL" id="AGNL01011979">
    <property type="protein sequence ID" value="EJK68132.1"/>
    <property type="molecule type" value="Genomic_DNA"/>
</dbReference>
<keyword evidence="1" id="KW-0175">Coiled coil</keyword>
<protein>
    <submittedName>
        <fullName evidence="3">Uncharacterized protein</fullName>
    </submittedName>
</protein>
<evidence type="ECO:0000256" key="1">
    <source>
        <dbReference type="SAM" id="Coils"/>
    </source>
</evidence>